<evidence type="ECO:0000313" key="3">
    <source>
        <dbReference type="Proteomes" id="UP000324760"/>
    </source>
</evidence>
<dbReference type="OrthoDB" id="5297561at2"/>
<accession>A0A5P1RE07</accession>
<dbReference type="Pfam" id="PF12146">
    <property type="entry name" value="Hydrolase_4"/>
    <property type="match status" value="1"/>
</dbReference>
<proteinExistence type="predicted"/>
<protein>
    <submittedName>
        <fullName evidence="2">Lysophospholipase</fullName>
    </submittedName>
</protein>
<evidence type="ECO:0000313" key="2">
    <source>
        <dbReference type="EMBL" id="QEQ97880.1"/>
    </source>
</evidence>
<dbReference type="Proteomes" id="UP000324760">
    <property type="component" value="Chromosome"/>
</dbReference>
<dbReference type="PANTHER" id="PTHR11614">
    <property type="entry name" value="PHOSPHOLIPASE-RELATED"/>
    <property type="match status" value="1"/>
</dbReference>
<dbReference type="InterPro" id="IPR051044">
    <property type="entry name" value="MAG_DAG_Lipase"/>
</dbReference>
<dbReference type="AlphaFoldDB" id="A0A5P1RE07"/>
<feature type="domain" description="Serine aminopeptidase S33" evidence="1">
    <location>
        <begin position="61"/>
        <end position="271"/>
    </location>
</feature>
<dbReference type="RefSeq" id="WP_138989002.1">
    <property type="nucleotide sequence ID" value="NZ_CP043869.1"/>
</dbReference>
<name>A0A5P1RE07_9GAMM</name>
<sequence length="306" mass="33701">MSASDSSVSSFPGSLCPIQHRSRLREKLGIENYLSQREVFNLGDCPVHCELYEAADIQSPLVIFLPGIGTYVELYAELLAKLASQGIHAVGLDYPGHGYSGGSRGRYSVNDVKASVGLLIDRLRERFTGDIFIYGYSIGSLLAVACAESDERIEGVVCGTLLVPEIAPDFVHMLGWQWTWGVAQFVPGLKLPLKSLIDYEQLLAGHPAAKEINHDPLIVFDYPLATLSSLFSCRLGISQHRYPFSLTVLHGDKDEVLSWEYSERLVKALAQPLRLVKLPGGHMLPWDNPEIVVNEIANVVLPSKAQ</sequence>
<keyword evidence="3" id="KW-1185">Reference proteome</keyword>
<gene>
    <name evidence="2" type="ORF">F0U83_14795</name>
</gene>
<dbReference type="SUPFAM" id="SSF53474">
    <property type="entry name" value="alpha/beta-Hydrolases"/>
    <property type="match status" value="1"/>
</dbReference>
<organism evidence="2 3">
    <name type="scientific">Neptunomonas concharum</name>
    <dbReference type="NCBI Taxonomy" id="1031538"/>
    <lineage>
        <taxon>Bacteria</taxon>
        <taxon>Pseudomonadati</taxon>
        <taxon>Pseudomonadota</taxon>
        <taxon>Gammaproteobacteria</taxon>
        <taxon>Oceanospirillales</taxon>
        <taxon>Oceanospirillaceae</taxon>
        <taxon>Neptunomonas</taxon>
    </lineage>
</organism>
<dbReference type="Gene3D" id="3.40.50.1820">
    <property type="entry name" value="alpha/beta hydrolase"/>
    <property type="match status" value="1"/>
</dbReference>
<dbReference type="EMBL" id="CP043869">
    <property type="protein sequence ID" value="QEQ97880.1"/>
    <property type="molecule type" value="Genomic_DNA"/>
</dbReference>
<dbReference type="InterPro" id="IPR022742">
    <property type="entry name" value="Hydrolase_4"/>
</dbReference>
<evidence type="ECO:0000259" key="1">
    <source>
        <dbReference type="Pfam" id="PF12146"/>
    </source>
</evidence>
<dbReference type="InterPro" id="IPR029058">
    <property type="entry name" value="AB_hydrolase_fold"/>
</dbReference>
<reference evidence="2 3" key="1">
    <citation type="journal article" date="2019" name="Biochem. Eng. J.">
        <title>Metabolic engineering of the marine bacteria Neptunomonas concharum for the production of acetoin and meso-2,3-butanediol from acetate.</title>
        <authorList>
            <person name="Li W."/>
            <person name="Pu N."/>
            <person name="Liu C.-X."/>
            <person name="Yuan Q.-P."/>
            <person name="Li Z.-J."/>
        </authorList>
    </citation>
    <scope>NUCLEOTIDE SEQUENCE [LARGE SCALE GENOMIC DNA]</scope>
    <source>
        <strain evidence="2 3">JCM17730</strain>
    </source>
</reference>
<dbReference type="KEGG" id="ncu:F0U83_14795"/>